<dbReference type="STRING" id="1161099.SAMN05444817_11154"/>
<dbReference type="RefSeq" id="WP_076599703.1">
    <property type="nucleotide sequence ID" value="NZ_CP046976.1"/>
</dbReference>
<dbReference type="PANTHER" id="PTHR30346:SF0">
    <property type="entry name" value="HCA OPERON TRANSCRIPTIONAL ACTIVATOR HCAR"/>
    <property type="match status" value="1"/>
</dbReference>
<evidence type="ECO:0000256" key="4">
    <source>
        <dbReference type="ARBA" id="ARBA00023159"/>
    </source>
</evidence>
<keyword evidence="5" id="KW-0804">Transcription</keyword>
<evidence type="ECO:0000256" key="1">
    <source>
        <dbReference type="ARBA" id="ARBA00009437"/>
    </source>
</evidence>
<protein>
    <submittedName>
        <fullName evidence="8">LysR substrate binding domain-containing protein</fullName>
    </submittedName>
</protein>
<feature type="region of interest" description="Disordered" evidence="6">
    <location>
        <begin position="225"/>
        <end position="280"/>
    </location>
</feature>
<evidence type="ECO:0000259" key="7">
    <source>
        <dbReference type="Pfam" id="PF03466"/>
    </source>
</evidence>
<feature type="domain" description="LysR substrate-binding" evidence="7">
    <location>
        <begin position="28"/>
        <end position="178"/>
    </location>
</feature>
<sequence length="280" mass="29652">MLRLAFVTGTEPGKWFARYRDTTDHGLEAVPSDDPYASLIDDTAHLALLRLPDPRIGEPGEQFHQVRLYTEKPGVAVPKDSVYAEVGEAVRPSDLADEHVNYRFVPGSGSGAGVGTSEGADAATDSASAHVAPFGSDIDELRAALQVVAANVGVAYAPAPLLKVLSKKQVVVLGLRGTGGGAAGAVEESQEAAGAVEVEEAQGAETEIALVWKVEKDSEAIQDFVGVAKGRTRNSSRGRGTSKSGRSRSKSNRYNKSETGAQRKGFSGNRPKRGGRRRRR</sequence>
<dbReference type="OrthoDB" id="3388207at2"/>
<accession>A0A1N7JV36</accession>
<evidence type="ECO:0000313" key="8">
    <source>
        <dbReference type="EMBL" id="SIS53197.1"/>
    </source>
</evidence>
<dbReference type="AlphaFoldDB" id="A0A1N7JV36"/>
<evidence type="ECO:0000256" key="2">
    <source>
        <dbReference type="ARBA" id="ARBA00023015"/>
    </source>
</evidence>
<proteinExistence type="inferred from homology"/>
<comment type="similarity">
    <text evidence="1">Belongs to the LysR transcriptional regulatory family.</text>
</comment>
<dbReference type="GO" id="GO:0032993">
    <property type="term" value="C:protein-DNA complex"/>
    <property type="evidence" value="ECO:0007669"/>
    <property type="project" value="TreeGrafter"/>
</dbReference>
<reference evidence="9" key="1">
    <citation type="submission" date="2017-01" db="EMBL/GenBank/DDBJ databases">
        <authorList>
            <person name="Varghese N."/>
            <person name="Submissions S."/>
        </authorList>
    </citation>
    <scope>NUCLEOTIDE SEQUENCE [LARGE SCALE GENOMIC DNA]</scope>
    <source>
        <strain evidence="9">DSM 44531</strain>
    </source>
</reference>
<dbReference type="InterPro" id="IPR005119">
    <property type="entry name" value="LysR_subst-bd"/>
</dbReference>
<organism evidence="8 9">
    <name type="scientific">Corynebacterium appendicis CIP 107643</name>
    <dbReference type="NCBI Taxonomy" id="1161099"/>
    <lineage>
        <taxon>Bacteria</taxon>
        <taxon>Bacillati</taxon>
        <taxon>Actinomycetota</taxon>
        <taxon>Actinomycetes</taxon>
        <taxon>Mycobacteriales</taxon>
        <taxon>Corynebacteriaceae</taxon>
        <taxon>Corynebacterium</taxon>
    </lineage>
</organism>
<dbReference type="Pfam" id="PF03466">
    <property type="entry name" value="LysR_substrate"/>
    <property type="match status" value="1"/>
</dbReference>
<evidence type="ECO:0000256" key="5">
    <source>
        <dbReference type="ARBA" id="ARBA00023163"/>
    </source>
</evidence>
<feature type="compositionally biased region" description="Basic residues" evidence="6">
    <location>
        <begin position="270"/>
        <end position="280"/>
    </location>
</feature>
<dbReference type="Gene3D" id="3.40.190.10">
    <property type="entry name" value="Periplasmic binding protein-like II"/>
    <property type="match status" value="2"/>
</dbReference>
<evidence type="ECO:0000313" key="9">
    <source>
        <dbReference type="Proteomes" id="UP000186292"/>
    </source>
</evidence>
<name>A0A1N7JV36_9CORY</name>
<dbReference type="GO" id="GO:0003700">
    <property type="term" value="F:DNA-binding transcription factor activity"/>
    <property type="evidence" value="ECO:0007669"/>
    <property type="project" value="TreeGrafter"/>
</dbReference>
<evidence type="ECO:0000256" key="6">
    <source>
        <dbReference type="SAM" id="MobiDB-lite"/>
    </source>
</evidence>
<dbReference type="PANTHER" id="PTHR30346">
    <property type="entry name" value="TRANSCRIPTIONAL DUAL REGULATOR HCAR-RELATED"/>
    <property type="match status" value="1"/>
</dbReference>
<keyword evidence="9" id="KW-1185">Reference proteome</keyword>
<dbReference type="Proteomes" id="UP000186292">
    <property type="component" value="Unassembled WGS sequence"/>
</dbReference>
<keyword evidence="2" id="KW-0805">Transcription regulation</keyword>
<dbReference type="GO" id="GO:0003677">
    <property type="term" value="F:DNA binding"/>
    <property type="evidence" value="ECO:0007669"/>
    <property type="project" value="UniProtKB-KW"/>
</dbReference>
<dbReference type="SUPFAM" id="SSF53850">
    <property type="entry name" value="Periplasmic binding protein-like II"/>
    <property type="match status" value="1"/>
</dbReference>
<dbReference type="EMBL" id="FTOF01000011">
    <property type="protein sequence ID" value="SIS53197.1"/>
    <property type="molecule type" value="Genomic_DNA"/>
</dbReference>
<evidence type="ECO:0000256" key="3">
    <source>
        <dbReference type="ARBA" id="ARBA00023125"/>
    </source>
</evidence>
<keyword evidence="3" id="KW-0238">DNA-binding</keyword>
<keyword evidence="4" id="KW-0010">Activator</keyword>
<gene>
    <name evidence="8" type="ORF">SAMN05444817_11154</name>
</gene>